<sequence length="708" mass="79471">MTVTLSLLPSTTPTLPASIRNTDTSSIISISQFPNNPRTLLLHQCKTLKDLTQIHAHLIKTRLLLNPRVAENLLESAAMSIPGSIAYALSMFCAIEEPNSAPYNIMIRAFTSKQTPQEALLLFKQMREDSVEPDKYTFSCILKSCSRLEALREGEQIHALVLKLGFAVHGFVQNTLIHMYASCGKVAIARRVFDEMPKRGVISWNSMFAGYTNGGEWEEVVKLFYKMRDSGVEFDEVTMISVLTACGRLGLLDLGEWMNAYIEVNRLKGNTKLITALIDMYAKCGQIDTARKLFDEMHEQDVVAWSAMISGYTQSDRCKDALALFSEMQMAKVEPNEVTMVSVLSSCAVLGAFEMGKWVHSFIKRKRMKLTVTLGTALMDFYAKCGSVKDSLEVFDKMPLKSVPSWTVLIQGLASNGRGKEALEIFSKMLNLNIKPNDITFIGVLSACSHAGLVDEGWRIFGSIRDYGIEPRIEHYGCMVDMLGRAGLIDEAYHFIKTMPIEPNAIIWRTLLASCRVHKNVEIGEESLKHLGILAPKHSGDYILLSSTYASVGRWEDAVRVRSQMREEGIKKTPGCTLIEVDGMIYEFFAEDSAHPQSEEIYNKVEDMIEQIKSVGYVPNTEEARLGAEEDEKESSVSHHSEKLAIAFGLLRTSPGTTIRISKNLRVCKDCHSATKMISKVFKREIVVRDRHRFHHFKDGSCSCNNFW</sequence>
<organism evidence="1 2">
    <name type="scientific">Persea americana</name>
    <name type="common">Avocado</name>
    <dbReference type="NCBI Taxonomy" id="3435"/>
    <lineage>
        <taxon>Eukaryota</taxon>
        <taxon>Viridiplantae</taxon>
        <taxon>Streptophyta</taxon>
        <taxon>Embryophyta</taxon>
        <taxon>Tracheophyta</taxon>
        <taxon>Spermatophyta</taxon>
        <taxon>Magnoliopsida</taxon>
        <taxon>Magnoliidae</taxon>
        <taxon>Laurales</taxon>
        <taxon>Lauraceae</taxon>
        <taxon>Persea</taxon>
    </lineage>
</organism>
<gene>
    <name evidence="1" type="ORF">MRB53_009101</name>
</gene>
<proteinExistence type="predicted"/>
<comment type="caution">
    <text evidence="1">The sequence shown here is derived from an EMBL/GenBank/DDBJ whole genome shotgun (WGS) entry which is preliminary data.</text>
</comment>
<dbReference type="Proteomes" id="UP001234297">
    <property type="component" value="Chromosome 3"/>
</dbReference>
<evidence type="ECO:0000313" key="2">
    <source>
        <dbReference type="Proteomes" id="UP001234297"/>
    </source>
</evidence>
<accession>A0ACC2LN26</accession>
<name>A0ACC2LN26_PERAE</name>
<dbReference type="EMBL" id="CM056811">
    <property type="protein sequence ID" value="KAJ8634834.1"/>
    <property type="molecule type" value="Genomic_DNA"/>
</dbReference>
<protein>
    <submittedName>
        <fullName evidence="1">Uncharacterized protein</fullName>
    </submittedName>
</protein>
<reference evidence="1 2" key="1">
    <citation type="journal article" date="2022" name="Hortic Res">
        <title>A haplotype resolved chromosomal level avocado genome allows analysis of novel avocado genes.</title>
        <authorList>
            <person name="Nath O."/>
            <person name="Fletcher S.J."/>
            <person name="Hayward A."/>
            <person name="Shaw L.M."/>
            <person name="Masouleh A.K."/>
            <person name="Furtado A."/>
            <person name="Henry R.J."/>
            <person name="Mitter N."/>
        </authorList>
    </citation>
    <scope>NUCLEOTIDE SEQUENCE [LARGE SCALE GENOMIC DNA]</scope>
    <source>
        <strain evidence="2">cv. Hass</strain>
    </source>
</reference>
<keyword evidence="2" id="KW-1185">Reference proteome</keyword>
<evidence type="ECO:0000313" key="1">
    <source>
        <dbReference type="EMBL" id="KAJ8634834.1"/>
    </source>
</evidence>